<dbReference type="Gene3D" id="2.40.50.140">
    <property type="entry name" value="Nucleic acid-binding proteins"/>
    <property type="match status" value="1"/>
</dbReference>
<dbReference type="SUPFAM" id="SSF50249">
    <property type="entry name" value="Nucleic acid-binding proteins"/>
    <property type="match status" value="1"/>
</dbReference>
<comment type="caution">
    <text evidence="9">Lacks conserved residue(s) required for the propagation of feature annotation.</text>
</comment>
<evidence type="ECO:0000256" key="5">
    <source>
        <dbReference type="ARBA" id="ARBA00022840"/>
    </source>
</evidence>
<comment type="subunit">
    <text evidence="9">Homohexamer. The homohexamer assembles into an open ring structure.</text>
</comment>
<feature type="compositionally biased region" description="Polar residues" evidence="12">
    <location>
        <begin position="1"/>
        <end position="12"/>
    </location>
</feature>
<dbReference type="EMBL" id="MEVN01000023">
    <property type="protein sequence ID" value="OGC57035.1"/>
    <property type="molecule type" value="Genomic_DNA"/>
</dbReference>
<dbReference type="PROSITE" id="PS51856">
    <property type="entry name" value="RHO_RNA_BD"/>
    <property type="match status" value="1"/>
</dbReference>
<dbReference type="SMART" id="SM00382">
    <property type="entry name" value="AAA"/>
    <property type="match status" value="1"/>
</dbReference>
<evidence type="ECO:0000259" key="13">
    <source>
        <dbReference type="PROSITE" id="PS51856"/>
    </source>
</evidence>
<dbReference type="Gene3D" id="3.40.50.300">
    <property type="entry name" value="P-loop containing nucleotide triphosphate hydrolases"/>
    <property type="match status" value="1"/>
</dbReference>
<dbReference type="GO" id="GO:0004386">
    <property type="term" value="F:helicase activity"/>
    <property type="evidence" value="ECO:0007669"/>
    <property type="project" value="UniProtKB-UniRule"/>
</dbReference>
<dbReference type="CDD" id="cd01128">
    <property type="entry name" value="rho_factor_C"/>
    <property type="match status" value="1"/>
</dbReference>
<evidence type="ECO:0000256" key="9">
    <source>
        <dbReference type="HAMAP-Rule" id="MF_01884"/>
    </source>
</evidence>
<evidence type="ECO:0000256" key="11">
    <source>
        <dbReference type="PROSITE-ProRule" id="PRU01203"/>
    </source>
</evidence>
<reference evidence="14 15" key="1">
    <citation type="journal article" date="2016" name="Nat. Commun.">
        <title>Thousands of microbial genomes shed light on interconnected biogeochemical processes in an aquifer system.</title>
        <authorList>
            <person name="Anantharaman K."/>
            <person name="Brown C.T."/>
            <person name="Hug L.A."/>
            <person name="Sharon I."/>
            <person name="Castelle C.J."/>
            <person name="Probst A.J."/>
            <person name="Thomas B.C."/>
            <person name="Singh A."/>
            <person name="Wilkins M.J."/>
            <person name="Karaoz U."/>
            <person name="Brodie E.L."/>
            <person name="Williams K.H."/>
            <person name="Hubbard S.S."/>
            <person name="Banfield J.F."/>
        </authorList>
    </citation>
    <scope>NUCLEOTIDE SEQUENCE [LARGE SCALE GENOMIC DNA]</scope>
</reference>
<dbReference type="GO" id="GO:0008186">
    <property type="term" value="F:ATP-dependent activity, acting on RNA"/>
    <property type="evidence" value="ECO:0007669"/>
    <property type="project" value="UniProtKB-UniRule"/>
</dbReference>
<dbReference type="GO" id="GO:0006353">
    <property type="term" value="P:DNA-templated transcription termination"/>
    <property type="evidence" value="ECO:0007669"/>
    <property type="project" value="UniProtKB-UniRule"/>
</dbReference>
<dbReference type="NCBIfam" id="NF006886">
    <property type="entry name" value="PRK09376.1"/>
    <property type="match status" value="1"/>
</dbReference>
<evidence type="ECO:0000256" key="2">
    <source>
        <dbReference type="ARBA" id="ARBA00022741"/>
    </source>
</evidence>
<comment type="caution">
    <text evidence="14">The sequence shown here is derived from an EMBL/GenBank/DDBJ whole genome shotgun (WGS) entry which is preliminary data.</text>
</comment>
<dbReference type="InterPro" id="IPR012340">
    <property type="entry name" value="NA-bd_OB-fold"/>
</dbReference>
<evidence type="ECO:0000256" key="10">
    <source>
        <dbReference type="NCBIfam" id="TIGR00767"/>
    </source>
</evidence>
<comment type="function">
    <text evidence="9">Facilitates transcription termination by a mechanism that involves Rho binding to the nascent RNA, activation of Rho's RNA-dependent ATPase activity, and release of the mRNA from the DNA template.</text>
</comment>
<gene>
    <name evidence="9" type="primary">rho</name>
    <name evidence="14" type="ORF">A3H26_03400</name>
</gene>
<dbReference type="GO" id="GO:0003723">
    <property type="term" value="F:RNA binding"/>
    <property type="evidence" value="ECO:0007669"/>
    <property type="project" value="UniProtKB-UniRule"/>
</dbReference>
<evidence type="ECO:0000256" key="3">
    <source>
        <dbReference type="ARBA" id="ARBA00022801"/>
    </source>
</evidence>
<dbReference type="SUPFAM" id="SSF52540">
    <property type="entry name" value="P-loop containing nucleoside triphosphate hydrolases"/>
    <property type="match status" value="1"/>
</dbReference>
<dbReference type="GO" id="GO:0005524">
    <property type="term" value="F:ATP binding"/>
    <property type="evidence" value="ECO:0007669"/>
    <property type="project" value="UniProtKB-UniRule"/>
</dbReference>
<keyword evidence="7 9" id="KW-0805">Transcription regulation</keyword>
<dbReference type="GO" id="GO:0016787">
    <property type="term" value="F:hydrolase activity"/>
    <property type="evidence" value="ECO:0007669"/>
    <property type="project" value="UniProtKB-KW"/>
</dbReference>
<feature type="binding site" evidence="9">
    <location>
        <begin position="163"/>
        <end position="168"/>
    </location>
    <ligand>
        <name>ATP</name>
        <dbReference type="ChEBI" id="CHEBI:30616"/>
    </ligand>
</feature>
<dbReference type="CDD" id="cd04459">
    <property type="entry name" value="Rho_CSD"/>
    <property type="match status" value="1"/>
</dbReference>
<keyword evidence="3 9" id="KW-0378">Hydrolase</keyword>
<sequence>MTLVKSSDNRSNYGYARNNSNSSYQNSNNNSNVVSGGGSDYFSGETVQVEGTLEILPDYGVLRQENKVDESLPKDVYISQSQIKRFSLRMGDLITGMARPPKEGERYLSLLKVEKVAGLDPEQAKKRPLFASLTPIFPNEWLKLETRQDILSTRLIDLVSPIGKGQRAMIVAPPKAGKTWLLKDIANGITVNHPDAVLMVALIGERPEEVTDIQRSVKGEVFASNFDETADTQTRVAEMTLERAKRFSEAGKDVVILMDSLTRLARAYNMVVPPSGRTLSGGFDPSALYPPKHFFGAARNFEDSGSLTIIATALVDTGSRMDEVIFEEFKGTGNMELRLDRTLADRRVYPSIDIKASGTRHEEQLYSKKELESIFKFRRMIDLLDDRESTELVLQRLKKTKSNKEFLETLSQAS</sequence>
<dbReference type="InterPro" id="IPR011113">
    <property type="entry name" value="Rho_RNA-bd"/>
</dbReference>
<dbReference type="Proteomes" id="UP000177763">
    <property type="component" value="Unassembled WGS sequence"/>
</dbReference>
<accession>A0A1F4VIV3</accession>
<evidence type="ECO:0000256" key="7">
    <source>
        <dbReference type="ARBA" id="ARBA00023015"/>
    </source>
</evidence>
<feature type="compositionally biased region" description="Low complexity" evidence="12">
    <location>
        <begin position="18"/>
        <end position="34"/>
    </location>
</feature>
<evidence type="ECO:0000256" key="8">
    <source>
        <dbReference type="ARBA" id="ARBA00023163"/>
    </source>
</evidence>
<evidence type="ECO:0000256" key="4">
    <source>
        <dbReference type="ARBA" id="ARBA00022806"/>
    </source>
</evidence>
<name>A0A1F4VIV3_UNCKA</name>
<dbReference type="InterPro" id="IPR003593">
    <property type="entry name" value="AAA+_ATPase"/>
</dbReference>
<dbReference type="NCBIfam" id="TIGR00767">
    <property type="entry name" value="rho"/>
    <property type="match status" value="1"/>
</dbReference>
<evidence type="ECO:0000313" key="15">
    <source>
        <dbReference type="Proteomes" id="UP000177763"/>
    </source>
</evidence>
<protein>
    <recommendedName>
        <fullName evidence="9 10">Transcription termination factor Rho</fullName>
        <ecNumber evidence="9 10">3.6.4.-</ecNumber>
    </recommendedName>
    <alternativeName>
        <fullName evidence="9">ATP-dependent helicase Rho</fullName>
    </alternativeName>
</protein>
<dbReference type="EC" id="3.6.4.-" evidence="9 10"/>
<evidence type="ECO:0000256" key="12">
    <source>
        <dbReference type="SAM" id="MobiDB-lite"/>
    </source>
</evidence>
<dbReference type="HAMAP" id="MF_01884">
    <property type="entry name" value="Rho"/>
    <property type="match status" value="1"/>
</dbReference>
<dbReference type="InterPro" id="IPR000194">
    <property type="entry name" value="ATPase_F1/V1/A1_a/bsu_nucl-bd"/>
</dbReference>
<keyword evidence="1 9" id="KW-0806">Transcription termination</keyword>
<dbReference type="Pfam" id="PF00006">
    <property type="entry name" value="ATP-synt_ab"/>
    <property type="match status" value="1"/>
</dbReference>
<evidence type="ECO:0000256" key="6">
    <source>
        <dbReference type="ARBA" id="ARBA00022884"/>
    </source>
</evidence>
<dbReference type="InterPro" id="IPR027417">
    <property type="entry name" value="P-loop_NTPase"/>
</dbReference>
<dbReference type="STRING" id="1802630.A3H26_03400"/>
<keyword evidence="2 9" id="KW-0547">Nucleotide-binding</keyword>
<comment type="similarity">
    <text evidence="9 11">Belongs to the Rho family.</text>
</comment>
<evidence type="ECO:0000256" key="1">
    <source>
        <dbReference type="ARBA" id="ARBA00022472"/>
    </source>
</evidence>
<dbReference type="InterPro" id="IPR041703">
    <property type="entry name" value="Rho_factor_ATP-bd"/>
</dbReference>
<dbReference type="Pfam" id="PF07497">
    <property type="entry name" value="Rho_RNA_bind"/>
    <property type="match status" value="1"/>
</dbReference>
<keyword evidence="8 9" id="KW-0804">Transcription</keyword>
<keyword evidence="4 9" id="KW-0347">Helicase</keyword>
<dbReference type="InterPro" id="IPR004665">
    <property type="entry name" value="Term_rho"/>
</dbReference>
<dbReference type="AlphaFoldDB" id="A0A1F4VIV3"/>
<dbReference type="PANTHER" id="PTHR46425:SF1">
    <property type="entry name" value="TRANSCRIPTION TERMINATION FACTOR RHO"/>
    <property type="match status" value="1"/>
</dbReference>
<feature type="domain" description="Rho RNA-BD" evidence="13">
    <location>
        <begin position="46"/>
        <end position="120"/>
    </location>
</feature>
<dbReference type="PANTHER" id="PTHR46425">
    <property type="entry name" value="TRANSCRIPTION TERMINATION FACTOR RHO"/>
    <property type="match status" value="1"/>
</dbReference>
<feature type="binding site" evidence="9">
    <location>
        <begin position="175"/>
        <end position="180"/>
    </location>
    <ligand>
        <name>ATP</name>
        <dbReference type="ChEBI" id="CHEBI:30616"/>
    </ligand>
</feature>
<keyword evidence="6 9" id="KW-0694">RNA-binding</keyword>
<dbReference type="InterPro" id="IPR011129">
    <property type="entry name" value="CSD"/>
</dbReference>
<feature type="region of interest" description="Disordered" evidence="12">
    <location>
        <begin position="1"/>
        <end position="37"/>
    </location>
</feature>
<proteinExistence type="inferred from homology"/>
<organism evidence="14 15">
    <name type="scientific">candidate division WWE3 bacterium RIFCSPLOWO2_12_FULL_36_10</name>
    <dbReference type="NCBI Taxonomy" id="1802630"/>
    <lineage>
        <taxon>Bacteria</taxon>
        <taxon>Katanobacteria</taxon>
    </lineage>
</organism>
<dbReference type="SMART" id="SM00357">
    <property type="entry name" value="CSP"/>
    <property type="match status" value="1"/>
</dbReference>
<evidence type="ECO:0000313" key="14">
    <source>
        <dbReference type="EMBL" id="OGC57035.1"/>
    </source>
</evidence>
<feature type="binding site" evidence="9">
    <location>
        <position position="206"/>
    </location>
    <ligand>
        <name>ATP</name>
        <dbReference type="ChEBI" id="CHEBI:30616"/>
    </ligand>
</feature>
<keyword evidence="5 9" id="KW-0067">ATP-binding</keyword>